<dbReference type="OMA" id="PHDGHNS"/>
<feature type="compositionally biased region" description="Pro residues" evidence="1">
    <location>
        <begin position="163"/>
        <end position="206"/>
    </location>
</feature>
<feature type="domain" description="FH2" evidence="2">
    <location>
        <begin position="215"/>
        <end position="642"/>
    </location>
</feature>
<feature type="compositionally biased region" description="Basic and acidic residues" evidence="1">
    <location>
        <begin position="940"/>
        <end position="964"/>
    </location>
</feature>
<feature type="region of interest" description="Disordered" evidence="1">
    <location>
        <begin position="1180"/>
        <end position="1419"/>
    </location>
</feature>
<dbReference type="InterPro" id="IPR042201">
    <property type="entry name" value="FH2_Formin_sf"/>
</dbReference>
<sequence length="1419" mass="155938">MVMFRHKDSSDLVVQLDVFDEQRESDESQTTPALSGIDLSSPLEVFYAILRQISDSPQEIPFLCILQHLLRIDAKEPISDLIWDAAERLVHRATLLESRDDALRILKSPSRSKSLQKIKGSQTVVTVGDKCSCNCHKSERKGSVTVTLLNADPSEVPVSTEAGPPPPPAPPAAPAPPPPPPPPPGMGGPPPPPPPPGALPPPPPFGAPDMPKLPQQTIPLPKTKMRTVNWNKISSGQVLGGNKNNLWATFAKKHSNTTATLDWAALEGLFCIQTENMKLAQNAAAGVITKAPASTTTAASGGPGAPNPDNKGASPLKRETNEILLLDAKRSLNINIFLKQFRSSNTDVIQHIVEGKSEDLGTERLRGLLKILPSKDEVEMLKSVPKEDQERLGAAEKFIVQLIRLNGYRLRLEAMLLKEEFESCVSSLESSINVILQATHDVKASQQFQDVLFMVLVAGNFLNSGGYAGDAAGVKLSSLQKIADIRGNQPGVSLMHFVAMQAEAKDPKLISFVEDMASLEEASKTSIEQLKSEILGLKTKVVNIDKQIQDPNTPSEISQQFGQIFTDATYHLSALEGFLTQVEEVRLDMAQFFCEELQTFKLEECFKILYSFTSRWKQASIENGRRKKQEQEAAQRKKIREEQFQKRLQLGWETPQTDNNKQVPLNAEDEIFIACSPRVVRRRLGSLSDQANNNLQSPDQLTLPSPGKALDTTPNGSLRRRRSRVPSDEDESGLMDFLRSSGSENLRERKPEQYGSLDRSWSRKARRRPNLMDYLNDERERPVSPAPGHKDSHHNNPTVQIDSCGDSKTEETKSPSSHFIPREWRERIAAWFVDLENGGSGDTPKRRSPPRRFVRRFGEPREVVVGGSRGLATLPEGMHEEHEPVFSTYQRVYADRRPSLKLNTDVVSAMEAIEEVQSPTKERPVARKSIVSLSSMLNNENKRKIGSDRTPKEPAQAKETDGRRSLIGSLGASESHDEKLVLYIPEKSLTNSNGKSIRRVPSVSIADKKEDDYSSSNAGTKEGFDRFASIRRSRRYKKGPELTSSSTPSSPIITGSNTMTNNSGMSSPSITTTRPELLTPTAAIRSRISTSSPSKTEPIRSESMRSSEKPSLKPDSNISSSKSLRAPVRRRHDPRSMSTIEPRDVKLAMKNNATIGSESQAPVVSSQNGTSIVQIRHGASNGAPSRMFSSSKTTLSSSPGTAERDEGFEESHSSLSETNSQSEANIILTKDATSAANGSHSADSRVLQRRPSRTSMTSLNTPSSKGNSFRESNNNVISQNYKNSSRQSLLSSRSSLTSQTTVGTVKESSNHLNESNNKKNGSKSRIPDHLESTYSTHPSTHTGLSSRSSSNGSNHSFSSKTVKSENGHNNNNNNLEKKSSGKGVRIFSFMKPTASSQAKDKIEPPSKSKSKTSIKKAFK</sequence>
<dbReference type="SMART" id="SM00498">
    <property type="entry name" value="FH2"/>
    <property type="match status" value="1"/>
</dbReference>
<feature type="compositionally biased region" description="Low complexity" evidence="1">
    <location>
        <begin position="1043"/>
        <end position="1067"/>
    </location>
</feature>
<evidence type="ECO:0000313" key="4">
    <source>
        <dbReference type="Proteomes" id="UP000094527"/>
    </source>
</evidence>
<keyword evidence="4" id="KW-1185">Reference proteome</keyword>
<dbReference type="GO" id="GO:0003779">
    <property type="term" value="F:actin binding"/>
    <property type="evidence" value="ECO:0007669"/>
    <property type="project" value="InterPro"/>
</dbReference>
<feature type="region of interest" description="Disordered" evidence="1">
    <location>
        <begin position="689"/>
        <end position="818"/>
    </location>
</feature>
<dbReference type="EMBL" id="LJIJ01000104">
    <property type="protein sequence ID" value="ODN02594.1"/>
    <property type="molecule type" value="Genomic_DNA"/>
</dbReference>
<feature type="compositionally biased region" description="Polar residues" evidence="1">
    <location>
        <begin position="1114"/>
        <end position="1123"/>
    </location>
</feature>
<protein>
    <submittedName>
        <fullName evidence="3">FH2 domain-containing protein 1</fullName>
    </submittedName>
</protein>
<dbReference type="Pfam" id="PF02181">
    <property type="entry name" value="FH2"/>
    <property type="match status" value="1"/>
</dbReference>
<dbReference type="Proteomes" id="UP000094527">
    <property type="component" value="Unassembled WGS sequence"/>
</dbReference>
<feature type="compositionally biased region" description="Polar residues" evidence="1">
    <location>
        <begin position="1302"/>
        <end position="1314"/>
    </location>
</feature>
<feature type="compositionally biased region" description="Low complexity" evidence="1">
    <location>
        <begin position="1185"/>
        <end position="1201"/>
    </location>
</feature>
<dbReference type="Gene3D" id="1.20.58.2220">
    <property type="entry name" value="Formin, FH2 domain"/>
    <property type="match status" value="1"/>
</dbReference>
<feature type="compositionally biased region" description="Basic residues" evidence="1">
    <location>
        <begin position="1408"/>
        <end position="1419"/>
    </location>
</feature>
<dbReference type="Pfam" id="PF06367">
    <property type="entry name" value="Drf_FH3"/>
    <property type="match status" value="1"/>
</dbReference>
<feature type="compositionally biased region" description="Low complexity" evidence="1">
    <location>
        <begin position="1339"/>
        <end position="1359"/>
    </location>
</feature>
<dbReference type="OrthoDB" id="26518at2759"/>
<feature type="compositionally biased region" description="Polar residues" evidence="1">
    <location>
        <begin position="689"/>
        <end position="703"/>
    </location>
</feature>
<feature type="region of interest" description="Disordered" evidence="1">
    <location>
        <begin position="1009"/>
        <end position="1145"/>
    </location>
</feature>
<feature type="compositionally biased region" description="Basic and acidic residues" evidence="1">
    <location>
        <begin position="776"/>
        <end position="794"/>
    </location>
</feature>
<evidence type="ECO:0000259" key="2">
    <source>
        <dbReference type="PROSITE" id="PS51444"/>
    </source>
</evidence>
<dbReference type="InterPro" id="IPR010472">
    <property type="entry name" value="FH3_dom"/>
</dbReference>
<accession>A0A1D2NBG0</accession>
<reference evidence="3 4" key="1">
    <citation type="journal article" date="2016" name="Genome Biol. Evol.">
        <title>Gene Family Evolution Reflects Adaptation to Soil Environmental Stressors in the Genome of the Collembolan Orchesella cincta.</title>
        <authorList>
            <person name="Faddeeva-Vakhrusheva A."/>
            <person name="Derks M.F."/>
            <person name="Anvar S.Y."/>
            <person name="Agamennone V."/>
            <person name="Suring W."/>
            <person name="Smit S."/>
            <person name="van Straalen N.M."/>
            <person name="Roelofs D."/>
        </authorList>
    </citation>
    <scope>NUCLEOTIDE SEQUENCE [LARGE SCALE GENOMIC DNA]</scope>
    <source>
        <tissue evidence="3">Mixed pool</tissue>
    </source>
</reference>
<dbReference type="InterPro" id="IPR016024">
    <property type="entry name" value="ARM-type_fold"/>
</dbReference>
<dbReference type="SUPFAM" id="SSF101447">
    <property type="entry name" value="Formin homology 2 domain (FH2 domain)"/>
    <property type="match status" value="1"/>
</dbReference>
<feature type="region of interest" description="Disordered" evidence="1">
    <location>
        <begin position="937"/>
        <end position="971"/>
    </location>
</feature>
<dbReference type="PROSITE" id="PS51444">
    <property type="entry name" value="FH2"/>
    <property type="match status" value="1"/>
</dbReference>
<dbReference type="Gene3D" id="1.10.238.150">
    <property type="entry name" value="Formin, FH3 diaphanous domain"/>
    <property type="match status" value="1"/>
</dbReference>
<dbReference type="PANTHER" id="PTHR46345:SF8">
    <property type="entry name" value="FORMIN 3, ISOFORM B"/>
    <property type="match status" value="1"/>
</dbReference>
<feature type="compositionally biased region" description="Basic and acidic residues" evidence="1">
    <location>
        <begin position="1202"/>
        <end position="1212"/>
    </location>
</feature>
<name>A0A1D2NBG0_ORCCI</name>
<feature type="compositionally biased region" description="Polar residues" evidence="1">
    <location>
        <begin position="1213"/>
        <end position="1224"/>
    </location>
</feature>
<feature type="region of interest" description="Disordered" evidence="1">
    <location>
        <begin position="155"/>
        <end position="226"/>
    </location>
</feature>
<dbReference type="SUPFAM" id="SSF48371">
    <property type="entry name" value="ARM repeat"/>
    <property type="match status" value="1"/>
</dbReference>
<feature type="compositionally biased region" description="Polar residues" evidence="1">
    <location>
        <begin position="1231"/>
        <end position="1241"/>
    </location>
</feature>
<gene>
    <name evidence="3" type="ORF">Ocin01_04077</name>
</gene>
<evidence type="ECO:0000256" key="1">
    <source>
        <dbReference type="SAM" id="MobiDB-lite"/>
    </source>
</evidence>
<dbReference type="InterPro" id="IPR015425">
    <property type="entry name" value="FH2_Formin"/>
</dbReference>
<dbReference type="STRING" id="48709.A0A1D2NBG0"/>
<evidence type="ECO:0000313" key="3">
    <source>
        <dbReference type="EMBL" id="ODN02594.1"/>
    </source>
</evidence>
<feature type="region of interest" description="Disordered" evidence="1">
    <location>
        <begin position="295"/>
        <end position="315"/>
    </location>
</feature>
<dbReference type="PANTHER" id="PTHR46345">
    <property type="entry name" value="INVERTED FORMIN-2"/>
    <property type="match status" value="1"/>
</dbReference>
<organism evidence="3 4">
    <name type="scientific">Orchesella cincta</name>
    <name type="common">Springtail</name>
    <name type="synonym">Podura cincta</name>
    <dbReference type="NCBI Taxonomy" id="48709"/>
    <lineage>
        <taxon>Eukaryota</taxon>
        <taxon>Metazoa</taxon>
        <taxon>Ecdysozoa</taxon>
        <taxon>Arthropoda</taxon>
        <taxon>Hexapoda</taxon>
        <taxon>Collembola</taxon>
        <taxon>Entomobryomorpha</taxon>
        <taxon>Entomobryoidea</taxon>
        <taxon>Orchesellidae</taxon>
        <taxon>Orchesellinae</taxon>
        <taxon>Orchesella</taxon>
    </lineage>
</organism>
<comment type="caution">
    <text evidence="3">The sequence shown here is derived from an EMBL/GenBank/DDBJ whole genome shotgun (WGS) entry which is preliminary data.</text>
</comment>
<feature type="compositionally biased region" description="Basic and acidic residues" evidence="1">
    <location>
        <begin position="1097"/>
        <end position="1112"/>
    </location>
</feature>
<proteinExistence type="predicted"/>
<feature type="compositionally biased region" description="Polar residues" evidence="1">
    <location>
        <begin position="1253"/>
        <end position="1283"/>
    </location>
</feature>
<feature type="compositionally biased region" description="Low complexity" evidence="1">
    <location>
        <begin position="1284"/>
        <end position="1301"/>
    </location>
</feature>